<keyword evidence="4" id="KW-1185">Reference proteome</keyword>
<evidence type="ECO:0000256" key="1">
    <source>
        <dbReference type="SAM" id="MobiDB-lite"/>
    </source>
</evidence>
<protein>
    <submittedName>
        <fullName evidence="3">Uncharacterized protein</fullName>
    </submittedName>
</protein>
<sequence length="198" mass="22118">MKLLMIIFMACLSHSKSQESTEHSPPNPNASSIPIVEEDEPRESTVTTSNEKLNDSTHLESPHNVEEQSVGTNQTEKDAANSLSSVDYWGLTKSKLQCAWNKLMQISSRTVQSAKKAVYYIGNKFKQLIDYMNQGQEIVESLQEATEMAGEATKNSESQSLQIINSFVALLKQILKILKTLLKTDPIEIAKERESLAE</sequence>
<evidence type="ECO:0000256" key="2">
    <source>
        <dbReference type="SAM" id="SignalP"/>
    </source>
</evidence>
<dbReference type="AlphaFoldDB" id="A0A8I6SV33"/>
<evidence type="ECO:0000313" key="3">
    <source>
        <dbReference type="EnsemblMetazoa" id="XP_024085413.1"/>
    </source>
</evidence>
<reference evidence="3" key="1">
    <citation type="submission" date="2022-01" db="UniProtKB">
        <authorList>
            <consortium name="EnsemblMetazoa"/>
        </authorList>
    </citation>
    <scope>IDENTIFICATION</scope>
</reference>
<feature type="region of interest" description="Disordered" evidence="1">
    <location>
        <begin position="17"/>
        <end position="77"/>
    </location>
</feature>
<gene>
    <name evidence="3" type="primary">106662922</name>
</gene>
<organism evidence="3 4">
    <name type="scientific">Cimex lectularius</name>
    <name type="common">Bed bug</name>
    <name type="synonym">Acanthia lectularia</name>
    <dbReference type="NCBI Taxonomy" id="79782"/>
    <lineage>
        <taxon>Eukaryota</taxon>
        <taxon>Metazoa</taxon>
        <taxon>Ecdysozoa</taxon>
        <taxon>Arthropoda</taxon>
        <taxon>Hexapoda</taxon>
        <taxon>Insecta</taxon>
        <taxon>Pterygota</taxon>
        <taxon>Neoptera</taxon>
        <taxon>Paraneoptera</taxon>
        <taxon>Hemiptera</taxon>
        <taxon>Heteroptera</taxon>
        <taxon>Panheteroptera</taxon>
        <taxon>Cimicomorpha</taxon>
        <taxon>Cimicidae</taxon>
        <taxon>Cimex</taxon>
    </lineage>
</organism>
<feature type="signal peptide" evidence="2">
    <location>
        <begin position="1"/>
        <end position="17"/>
    </location>
</feature>
<accession>A0A8I6SV33</accession>
<dbReference type="EnsemblMetazoa" id="XM_024229645.1">
    <property type="protein sequence ID" value="XP_024085413.1"/>
    <property type="gene ID" value="LOC106662922"/>
</dbReference>
<proteinExistence type="predicted"/>
<feature type="chain" id="PRO_5035266319" evidence="2">
    <location>
        <begin position="18"/>
        <end position="198"/>
    </location>
</feature>
<feature type="compositionally biased region" description="Basic and acidic residues" evidence="1">
    <location>
        <begin position="52"/>
        <end position="66"/>
    </location>
</feature>
<evidence type="ECO:0000313" key="4">
    <source>
        <dbReference type="Proteomes" id="UP000494040"/>
    </source>
</evidence>
<name>A0A8I6SV33_CIMLE</name>
<dbReference type="Proteomes" id="UP000494040">
    <property type="component" value="Unassembled WGS sequence"/>
</dbReference>
<keyword evidence="2" id="KW-0732">Signal</keyword>